<dbReference type="SUPFAM" id="SSF53756">
    <property type="entry name" value="UDP-Glycosyltransferase/glycogen phosphorylase"/>
    <property type="match status" value="1"/>
</dbReference>
<dbReference type="Pfam" id="PF00534">
    <property type="entry name" value="Glycos_transf_1"/>
    <property type="match status" value="1"/>
</dbReference>
<dbReference type="EMBL" id="JAJCIS010000010">
    <property type="protein sequence ID" value="MCB7388344.1"/>
    <property type="molecule type" value="Genomic_DNA"/>
</dbReference>
<keyword evidence="4" id="KW-1185">Reference proteome</keyword>
<evidence type="ECO:0000259" key="1">
    <source>
        <dbReference type="Pfam" id="PF00534"/>
    </source>
</evidence>
<protein>
    <submittedName>
        <fullName evidence="3">Glycosyltransferase family 4 protein</fullName>
    </submittedName>
</protein>
<evidence type="ECO:0000313" key="4">
    <source>
        <dbReference type="Proteomes" id="UP001299546"/>
    </source>
</evidence>
<proteinExistence type="predicted"/>
<dbReference type="InterPro" id="IPR001296">
    <property type="entry name" value="Glyco_trans_1"/>
</dbReference>
<feature type="domain" description="Glycosyl transferase family 1" evidence="1">
    <location>
        <begin position="185"/>
        <end position="340"/>
    </location>
</feature>
<dbReference type="CDD" id="cd03820">
    <property type="entry name" value="GT4_AmsD-like"/>
    <property type="match status" value="1"/>
</dbReference>
<comment type="caution">
    <text evidence="3">The sequence shown here is derived from an EMBL/GenBank/DDBJ whole genome shotgun (WGS) entry which is preliminary data.</text>
</comment>
<organism evidence="3 4">
    <name type="scientific">Bariatricus massiliensis</name>
    <dbReference type="NCBI Taxonomy" id="1745713"/>
    <lineage>
        <taxon>Bacteria</taxon>
        <taxon>Bacillati</taxon>
        <taxon>Bacillota</taxon>
        <taxon>Clostridia</taxon>
        <taxon>Lachnospirales</taxon>
        <taxon>Lachnospiraceae</taxon>
        <taxon>Bariatricus</taxon>
    </lineage>
</organism>
<sequence>MKKLCFVNYDMTVTGGVEQVTTSLANAFCNDYEVYIYAIFGKGKKVPYDWDKRIIYKAELTEDCRIRKRIMQVFTPFKKFVIENKIDIVFLMENHPALIVSPVRFFTKAKYIFCDHGALMNEWKKKDITLFRFWDSLISHKVVTLTEQTRLDYIKKFHLNPKKIQSIYNWIPQEVLCARRPYDLNTKEIITVGRFSEEKGYDMLVEVAKKVLPEFPDWTWHLYGNGDTLEKTVNRVKEFKLDAQVIFEGNIKNAYQHFHKYAFLVLPSYREGLPLTLLEAKACGLPMVSFDVTTGPGEIIEDGKDGYLVAPYDLEQMAERMIELMEDSVRRQRFSEYTQKNIQKFEKNQIYKQWIELIEELLHD</sequence>
<dbReference type="RefSeq" id="WP_199882783.1">
    <property type="nucleotide sequence ID" value="NZ_JAJCIQ010000010.1"/>
</dbReference>
<dbReference type="PANTHER" id="PTHR12526:SF630">
    <property type="entry name" value="GLYCOSYLTRANSFERASE"/>
    <property type="match status" value="1"/>
</dbReference>
<gene>
    <name evidence="3" type="ORF">LIZ65_13735</name>
</gene>
<dbReference type="Gene3D" id="3.40.50.2000">
    <property type="entry name" value="Glycogen Phosphorylase B"/>
    <property type="match status" value="2"/>
</dbReference>
<evidence type="ECO:0000313" key="3">
    <source>
        <dbReference type="EMBL" id="MCB7388344.1"/>
    </source>
</evidence>
<evidence type="ECO:0000259" key="2">
    <source>
        <dbReference type="Pfam" id="PF13439"/>
    </source>
</evidence>
<dbReference type="PANTHER" id="PTHR12526">
    <property type="entry name" value="GLYCOSYLTRANSFERASE"/>
    <property type="match status" value="1"/>
</dbReference>
<dbReference type="InterPro" id="IPR028098">
    <property type="entry name" value="Glyco_trans_4-like_N"/>
</dbReference>
<reference evidence="3 4" key="1">
    <citation type="submission" date="2021-10" db="EMBL/GenBank/DDBJ databases">
        <title>Collection of gut derived symbiotic bacterial strains cultured from healthy donors.</title>
        <authorList>
            <person name="Lin H."/>
            <person name="Littmann E."/>
            <person name="Kohout C."/>
            <person name="Pamer E.G."/>
        </authorList>
    </citation>
    <scope>NUCLEOTIDE SEQUENCE [LARGE SCALE GENOMIC DNA]</scope>
    <source>
        <strain evidence="3 4">DFI.1.165</strain>
    </source>
</reference>
<dbReference type="Pfam" id="PF13439">
    <property type="entry name" value="Glyco_transf_4"/>
    <property type="match status" value="1"/>
</dbReference>
<accession>A0ABS8DKT1</accession>
<dbReference type="Proteomes" id="UP001299546">
    <property type="component" value="Unassembled WGS sequence"/>
</dbReference>
<name>A0ABS8DKT1_9FIRM</name>
<feature type="domain" description="Glycosyltransferase subfamily 4-like N-terminal" evidence="2">
    <location>
        <begin position="15"/>
        <end position="172"/>
    </location>
</feature>